<gene>
    <name evidence="2" type="ORF">NB640_12380</name>
</gene>
<dbReference type="EMBL" id="CP098242">
    <property type="protein sequence ID" value="WAW09997.1"/>
    <property type="molecule type" value="Genomic_DNA"/>
</dbReference>
<keyword evidence="3" id="KW-1185">Reference proteome</keyword>
<sequence>MSNAKVAGAPAEKPADTPEAAKAAEVQKPAEKPADTPASPYKRKGGAKDSNGLIRVDF</sequence>
<dbReference type="RefSeq" id="WP_269309000.1">
    <property type="nucleotide sequence ID" value="NZ_CP098242.1"/>
</dbReference>
<name>A0A9E9LYQ8_9BURK</name>
<feature type="region of interest" description="Disordered" evidence="1">
    <location>
        <begin position="1"/>
        <end position="58"/>
    </location>
</feature>
<dbReference type="Proteomes" id="UP001156215">
    <property type="component" value="Chromosome"/>
</dbReference>
<organism evidence="2 3">
    <name type="scientific">Oxalobacter vibrioformis</name>
    <dbReference type="NCBI Taxonomy" id="933080"/>
    <lineage>
        <taxon>Bacteria</taxon>
        <taxon>Pseudomonadati</taxon>
        <taxon>Pseudomonadota</taxon>
        <taxon>Betaproteobacteria</taxon>
        <taxon>Burkholderiales</taxon>
        <taxon>Oxalobacteraceae</taxon>
        <taxon>Oxalobacter</taxon>
    </lineage>
</organism>
<protein>
    <submittedName>
        <fullName evidence="2">Uncharacterized protein</fullName>
    </submittedName>
</protein>
<proteinExistence type="predicted"/>
<evidence type="ECO:0000313" key="2">
    <source>
        <dbReference type="EMBL" id="WAW09997.1"/>
    </source>
</evidence>
<dbReference type="KEGG" id="ovb:NB640_12380"/>
<reference evidence="2" key="1">
    <citation type="journal article" date="2022" name="Front. Microbiol.">
        <title>New perspectives on an old grouping: The genomic and phenotypic variability of Oxalobacter formigenes and the implications for calcium oxalate stone prevention.</title>
        <authorList>
            <person name="Chmiel J.A."/>
            <person name="Carr C."/>
            <person name="Stuivenberg G.A."/>
            <person name="Venema R."/>
            <person name="Chanyi R.M."/>
            <person name="Al K.F."/>
            <person name="Giguere D."/>
            <person name="Say H."/>
            <person name="Akouris P.P."/>
            <person name="Dominguez Romero S.A."/>
            <person name="Kwong A."/>
            <person name="Tai V."/>
            <person name="Koval S.F."/>
            <person name="Razvi H."/>
            <person name="Bjazevic J."/>
            <person name="Burton J.P."/>
        </authorList>
    </citation>
    <scope>NUCLEOTIDE SEQUENCE</scope>
    <source>
        <strain evidence="2">WoOx3</strain>
    </source>
</reference>
<dbReference type="AlphaFoldDB" id="A0A9E9LYQ8"/>
<accession>A0A9E9LYQ8</accession>
<evidence type="ECO:0000256" key="1">
    <source>
        <dbReference type="SAM" id="MobiDB-lite"/>
    </source>
</evidence>
<evidence type="ECO:0000313" key="3">
    <source>
        <dbReference type="Proteomes" id="UP001156215"/>
    </source>
</evidence>